<name>A0A859FCD0_9BACI</name>
<dbReference type="InterPro" id="IPR023485">
    <property type="entry name" value="Ptyr_pPase"/>
</dbReference>
<dbReference type="CDD" id="cd16343">
    <property type="entry name" value="LMWPTP"/>
    <property type="match status" value="1"/>
</dbReference>
<evidence type="ECO:0000259" key="7">
    <source>
        <dbReference type="SMART" id="SM00226"/>
    </source>
</evidence>
<dbReference type="EC" id="3.1.3.48" evidence="2"/>
<evidence type="ECO:0000256" key="5">
    <source>
        <dbReference type="ARBA" id="ARBA00051722"/>
    </source>
</evidence>
<dbReference type="EMBL" id="CP041372">
    <property type="protein sequence ID" value="QKS71003.1"/>
    <property type="molecule type" value="Genomic_DNA"/>
</dbReference>
<evidence type="ECO:0000256" key="3">
    <source>
        <dbReference type="ARBA" id="ARBA00022801"/>
    </source>
</evidence>
<feature type="active site" description="Proton donor" evidence="6">
    <location>
        <position position="122"/>
    </location>
</feature>
<keyword evidence="4" id="KW-0904">Protein phosphatase</keyword>
<dbReference type="InterPro" id="IPR036196">
    <property type="entry name" value="Ptyr_pPase_sf"/>
</dbReference>
<dbReference type="Pfam" id="PF01451">
    <property type="entry name" value="LMWPc"/>
    <property type="match status" value="1"/>
</dbReference>
<comment type="similarity">
    <text evidence="1">Belongs to the low molecular weight phosphotyrosine protein phosphatase family.</text>
</comment>
<organism evidence="8 9">
    <name type="scientific">Paenalkalicoccus suaedae</name>
    <dbReference type="NCBI Taxonomy" id="2592382"/>
    <lineage>
        <taxon>Bacteria</taxon>
        <taxon>Bacillati</taxon>
        <taxon>Bacillota</taxon>
        <taxon>Bacilli</taxon>
        <taxon>Bacillales</taxon>
        <taxon>Bacillaceae</taxon>
        <taxon>Paenalkalicoccus</taxon>
    </lineage>
</organism>
<proteinExistence type="inferred from homology"/>
<dbReference type="PANTHER" id="PTHR11717">
    <property type="entry name" value="LOW MOLECULAR WEIGHT PROTEIN TYROSINE PHOSPHATASE"/>
    <property type="match status" value="1"/>
</dbReference>
<dbReference type="KEGG" id="psua:FLK61_30260"/>
<evidence type="ECO:0000256" key="2">
    <source>
        <dbReference type="ARBA" id="ARBA00013064"/>
    </source>
</evidence>
<dbReference type="PANTHER" id="PTHR11717:SF7">
    <property type="entry name" value="LOW MOLECULAR WEIGHT PHOSPHOTYROSINE PROTEIN PHOSPHATASE"/>
    <property type="match status" value="1"/>
</dbReference>
<dbReference type="Gene3D" id="3.40.50.2300">
    <property type="match status" value="1"/>
</dbReference>
<dbReference type="SUPFAM" id="SSF52788">
    <property type="entry name" value="Phosphotyrosine protein phosphatases I"/>
    <property type="match status" value="1"/>
</dbReference>
<accession>A0A859FCD0</accession>
<keyword evidence="3" id="KW-0378">Hydrolase</keyword>
<dbReference type="RefSeq" id="WP_176009040.1">
    <property type="nucleotide sequence ID" value="NZ_CP041372.2"/>
</dbReference>
<dbReference type="AlphaFoldDB" id="A0A859FCD0"/>
<comment type="catalytic activity">
    <reaction evidence="5">
        <text>O-phospho-L-tyrosyl-[protein] + H2O = L-tyrosyl-[protein] + phosphate</text>
        <dbReference type="Rhea" id="RHEA:10684"/>
        <dbReference type="Rhea" id="RHEA-COMP:10136"/>
        <dbReference type="Rhea" id="RHEA-COMP:20101"/>
        <dbReference type="ChEBI" id="CHEBI:15377"/>
        <dbReference type="ChEBI" id="CHEBI:43474"/>
        <dbReference type="ChEBI" id="CHEBI:46858"/>
        <dbReference type="ChEBI" id="CHEBI:61978"/>
        <dbReference type="EC" id="3.1.3.48"/>
    </reaction>
</comment>
<dbReference type="GO" id="GO:0004725">
    <property type="term" value="F:protein tyrosine phosphatase activity"/>
    <property type="evidence" value="ECO:0007669"/>
    <property type="project" value="UniProtKB-EC"/>
</dbReference>
<sequence>MIKVVFVCLGNICRSPMAEAIFRKRIYEKELTDHISVESAGTASWHEGKPPHEGTRQILDQHTISYNGQTARGVREADYQADYLVVMDNSNLEDVKNGRNHVANAFRLLDLVSEIENKDVPDPYFTGDFEETFSLINEGCERLLAKIIREKF</sequence>
<feature type="domain" description="Phosphotyrosine protein phosphatase I" evidence="7">
    <location>
        <begin position="2"/>
        <end position="146"/>
    </location>
</feature>
<evidence type="ECO:0000313" key="9">
    <source>
        <dbReference type="Proteomes" id="UP000318138"/>
    </source>
</evidence>
<evidence type="ECO:0000256" key="1">
    <source>
        <dbReference type="ARBA" id="ARBA00011063"/>
    </source>
</evidence>
<feature type="active site" evidence="6">
    <location>
        <position position="14"/>
    </location>
</feature>
<dbReference type="InterPro" id="IPR017867">
    <property type="entry name" value="Tyr_phospatase_low_mol_wt"/>
</dbReference>
<reference evidence="9" key="1">
    <citation type="submission" date="2019-07" db="EMBL/GenBank/DDBJ databases">
        <title>Bacillus alkalisoli sp. nov. isolated from saline soil.</title>
        <authorList>
            <person name="Sun J.-Q."/>
            <person name="Xu L."/>
        </authorList>
    </citation>
    <scope>NUCLEOTIDE SEQUENCE [LARGE SCALE GENOMIC DNA]</scope>
    <source>
        <strain evidence="9">M4U3P1</strain>
    </source>
</reference>
<gene>
    <name evidence="8" type="ORF">FLK61_30260</name>
</gene>
<evidence type="ECO:0000313" key="8">
    <source>
        <dbReference type="EMBL" id="QKS71003.1"/>
    </source>
</evidence>
<dbReference type="SMART" id="SM00226">
    <property type="entry name" value="LMWPc"/>
    <property type="match status" value="1"/>
</dbReference>
<keyword evidence="9" id="KW-1185">Reference proteome</keyword>
<protein>
    <recommendedName>
        <fullName evidence="2">protein-tyrosine-phosphatase</fullName>
        <ecNumber evidence="2">3.1.3.48</ecNumber>
    </recommendedName>
</protein>
<dbReference type="Proteomes" id="UP000318138">
    <property type="component" value="Chromosome"/>
</dbReference>
<dbReference type="PRINTS" id="PR00719">
    <property type="entry name" value="LMWPTPASE"/>
</dbReference>
<evidence type="ECO:0000256" key="4">
    <source>
        <dbReference type="ARBA" id="ARBA00022912"/>
    </source>
</evidence>
<evidence type="ECO:0000256" key="6">
    <source>
        <dbReference type="PIRSR" id="PIRSR617867-1"/>
    </source>
</evidence>
<dbReference type="InterPro" id="IPR050438">
    <property type="entry name" value="LMW_PTPase"/>
</dbReference>
<feature type="active site" description="Nucleophile" evidence="6">
    <location>
        <position position="8"/>
    </location>
</feature>